<gene>
    <name evidence="1" type="ORF">P5F74_01550</name>
</gene>
<dbReference type="Proteomes" id="UP001341820">
    <property type="component" value="Unassembled WGS sequence"/>
</dbReference>
<reference evidence="1 2" key="1">
    <citation type="submission" date="2023-03" db="EMBL/GenBank/DDBJ databases">
        <title>Bacillus Genome Sequencing.</title>
        <authorList>
            <person name="Dunlap C."/>
        </authorList>
    </citation>
    <scope>NUCLEOTIDE SEQUENCE [LARGE SCALE GENOMIC DNA]</scope>
    <source>
        <strain evidence="1 2">B-4107</strain>
    </source>
</reference>
<dbReference type="EMBL" id="JAROAS010000002">
    <property type="protein sequence ID" value="MED4126810.1"/>
    <property type="molecule type" value="Genomic_DNA"/>
</dbReference>
<protein>
    <submittedName>
        <fullName evidence="1">Uncharacterized protein</fullName>
    </submittedName>
</protein>
<accession>A0ABU6NHU7</accession>
<proteinExistence type="predicted"/>
<evidence type="ECO:0000313" key="1">
    <source>
        <dbReference type="EMBL" id="MED4126810.1"/>
    </source>
</evidence>
<evidence type="ECO:0000313" key="2">
    <source>
        <dbReference type="Proteomes" id="UP001341820"/>
    </source>
</evidence>
<comment type="caution">
    <text evidence="1">The sequence shown here is derived from an EMBL/GenBank/DDBJ whole genome shotgun (WGS) entry which is preliminary data.</text>
</comment>
<keyword evidence="2" id="KW-1185">Reference proteome</keyword>
<name>A0ABU6NHU7_9BACI</name>
<sequence length="72" mass="8272">MNSEPVGEVEFFNAVRGYGADGVTATYIQSDEKYGFSGPLYFAPDVHDERFTSEETLYEHIKSCFKYKSKRM</sequence>
<dbReference type="RefSeq" id="WP_328236094.1">
    <property type="nucleotide sequence ID" value="NZ_JAROAS010000002.1"/>
</dbReference>
<organism evidence="1 2">
    <name type="scientific">Shouchella miscanthi</name>
    <dbReference type="NCBI Taxonomy" id="2598861"/>
    <lineage>
        <taxon>Bacteria</taxon>
        <taxon>Bacillati</taxon>
        <taxon>Bacillota</taxon>
        <taxon>Bacilli</taxon>
        <taxon>Bacillales</taxon>
        <taxon>Bacillaceae</taxon>
        <taxon>Shouchella</taxon>
    </lineage>
</organism>